<dbReference type="RefSeq" id="WP_197010791.1">
    <property type="nucleotide sequence ID" value="NZ_BAABES010000008.1"/>
</dbReference>
<dbReference type="Gene3D" id="1.10.150.320">
    <property type="entry name" value="Photosystem II 12 kDa extrinsic protein"/>
    <property type="match status" value="1"/>
</dbReference>
<dbReference type="Proteomes" id="UP000614047">
    <property type="component" value="Unassembled WGS sequence"/>
</dbReference>
<dbReference type="EMBL" id="JADOUA010000001">
    <property type="protein sequence ID" value="MBG6088005.1"/>
    <property type="molecule type" value="Genomic_DNA"/>
</dbReference>
<sequence>MKRPDHGDIDRLRELLTHPRPARAETGRAHPPPDAGPEERSRGSTSPAARSPDDAPPAARLRALPDPPDEEVRERGVFGHRRVDPGLPGARVLIVLGLVAALVAGGYLWTARPRPQAVPEPAGRPSLQPPAAPAATSQGAAVVVHVHGKVRRPGVVSLPGGARVADAIKAAGGARPGAGTGDLNLARKVIDGEQIAVGVRATAPAPAGSPAPVPSGPGGGGAPLDLNTATAEQLDGLPGVGPVLAQRIVDHRTRHGGFRSVEQLQEVSGIGARRFADLRAMVRV</sequence>
<feature type="transmembrane region" description="Helical" evidence="2">
    <location>
        <begin position="90"/>
        <end position="109"/>
    </location>
</feature>
<feature type="domain" description="Helix-hairpin-helix DNA-binding motif class 1" evidence="3">
    <location>
        <begin position="262"/>
        <end position="281"/>
    </location>
</feature>
<dbReference type="AlphaFoldDB" id="A0A931DJA6"/>
<feature type="region of interest" description="Disordered" evidence="1">
    <location>
        <begin position="114"/>
        <end position="134"/>
    </location>
</feature>
<keyword evidence="5" id="KW-1185">Reference proteome</keyword>
<accession>A0A931DJA6</accession>
<evidence type="ECO:0000256" key="2">
    <source>
        <dbReference type="SAM" id="Phobius"/>
    </source>
</evidence>
<dbReference type="Pfam" id="PF12836">
    <property type="entry name" value="HHH_3"/>
    <property type="match status" value="1"/>
</dbReference>
<dbReference type="InterPro" id="IPR003583">
    <property type="entry name" value="Hlx-hairpin-Hlx_DNA-bd_motif"/>
</dbReference>
<dbReference type="Pfam" id="PF10531">
    <property type="entry name" value="SLBB"/>
    <property type="match status" value="1"/>
</dbReference>
<evidence type="ECO:0000256" key="1">
    <source>
        <dbReference type="SAM" id="MobiDB-lite"/>
    </source>
</evidence>
<protein>
    <submittedName>
        <fullName evidence="4">Competence protein ComEA</fullName>
    </submittedName>
</protein>
<feature type="compositionally biased region" description="Basic and acidic residues" evidence="1">
    <location>
        <begin position="1"/>
        <end position="28"/>
    </location>
</feature>
<feature type="region of interest" description="Disordered" evidence="1">
    <location>
        <begin position="1"/>
        <end position="73"/>
    </location>
</feature>
<dbReference type="PANTHER" id="PTHR21180:SF32">
    <property type="entry name" value="ENDONUCLEASE_EXONUCLEASE_PHOSPHATASE FAMILY DOMAIN-CONTAINING PROTEIN 1"/>
    <property type="match status" value="1"/>
</dbReference>
<organism evidence="4 5">
    <name type="scientific">Actinomadura viridis</name>
    <dbReference type="NCBI Taxonomy" id="58110"/>
    <lineage>
        <taxon>Bacteria</taxon>
        <taxon>Bacillati</taxon>
        <taxon>Actinomycetota</taxon>
        <taxon>Actinomycetes</taxon>
        <taxon>Streptosporangiales</taxon>
        <taxon>Thermomonosporaceae</taxon>
        <taxon>Actinomadura</taxon>
    </lineage>
</organism>
<dbReference type="PANTHER" id="PTHR21180">
    <property type="entry name" value="ENDONUCLEASE/EXONUCLEASE/PHOSPHATASE FAMILY DOMAIN-CONTAINING PROTEIN 1"/>
    <property type="match status" value="1"/>
</dbReference>
<gene>
    <name evidence="4" type="ORF">IW256_002118</name>
</gene>
<feature type="compositionally biased region" description="Low complexity" evidence="1">
    <location>
        <begin position="46"/>
        <end position="64"/>
    </location>
</feature>
<keyword evidence="2" id="KW-0472">Membrane</keyword>
<dbReference type="InterPro" id="IPR010994">
    <property type="entry name" value="RuvA_2-like"/>
</dbReference>
<comment type="caution">
    <text evidence="4">The sequence shown here is derived from an EMBL/GenBank/DDBJ whole genome shotgun (WGS) entry which is preliminary data.</text>
</comment>
<name>A0A931DJA6_9ACTN</name>
<feature type="region of interest" description="Disordered" evidence="1">
    <location>
        <begin position="202"/>
        <end position="226"/>
    </location>
</feature>
<dbReference type="InterPro" id="IPR019554">
    <property type="entry name" value="Soluble_ligand-bd"/>
</dbReference>
<evidence type="ECO:0000259" key="3">
    <source>
        <dbReference type="SMART" id="SM00278"/>
    </source>
</evidence>
<evidence type="ECO:0000313" key="4">
    <source>
        <dbReference type="EMBL" id="MBG6088005.1"/>
    </source>
</evidence>
<dbReference type="SUPFAM" id="SSF47781">
    <property type="entry name" value="RuvA domain 2-like"/>
    <property type="match status" value="1"/>
</dbReference>
<keyword evidence="2" id="KW-0812">Transmembrane</keyword>
<dbReference type="SMART" id="SM00278">
    <property type="entry name" value="HhH1"/>
    <property type="match status" value="2"/>
</dbReference>
<dbReference type="Gene3D" id="3.10.560.10">
    <property type="entry name" value="Outer membrane lipoprotein wza domain like"/>
    <property type="match status" value="1"/>
</dbReference>
<dbReference type="GO" id="GO:0015627">
    <property type="term" value="C:type II protein secretion system complex"/>
    <property type="evidence" value="ECO:0007669"/>
    <property type="project" value="TreeGrafter"/>
</dbReference>
<dbReference type="GO" id="GO:0003677">
    <property type="term" value="F:DNA binding"/>
    <property type="evidence" value="ECO:0007669"/>
    <property type="project" value="InterPro"/>
</dbReference>
<proteinExistence type="predicted"/>
<feature type="domain" description="Helix-hairpin-helix DNA-binding motif class 1" evidence="3">
    <location>
        <begin position="232"/>
        <end position="251"/>
    </location>
</feature>
<keyword evidence="2" id="KW-1133">Transmembrane helix</keyword>
<reference evidence="4" key="1">
    <citation type="submission" date="2020-11" db="EMBL/GenBank/DDBJ databases">
        <title>Sequencing the genomes of 1000 actinobacteria strains.</title>
        <authorList>
            <person name="Klenk H.-P."/>
        </authorList>
    </citation>
    <scope>NUCLEOTIDE SEQUENCE</scope>
    <source>
        <strain evidence="4">DSM 43175</strain>
    </source>
</reference>
<dbReference type="GO" id="GO:0006281">
    <property type="term" value="P:DNA repair"/>
    <property type="evidence" value="ECO:0007669"/>
    <property type="project" value="InterPro"/>
</dbReference>
<evidence type="ECO:0000313" key="5">
    <source>
        <dbReference type="Proteomes" id="UP000614047"/>
    </source>
</evidence>
<dbReference type="InterPro" id="IPR051675">
    <property type="entry name" value="Endo/Exo/Phosphatase_dom_1"/>
</dbReference>
<dbReference type="GO" id="GO:0015628">
    <property type="term" value="P:protein secretion by the type II secretion system"/>
    <property type="evidence" value="ECO:0007669"/>
    <property type="project" value="TreeGrafter"/>
</dbReference>